<dbReference type="Gene3D" id="1.20.1280.50">
    <property type="match status" value="1"/>
</dbReference>
<dbReference type="AlphaFoldDB" id="A0AAQ4DSC0"/>
<dbReference type="InterPro" id="IPR001810">
    <property type="entry name" value="F-box_dom"/>
</dbReference>
<protein>
    <recommendedName>
        <fullName evidence="2">F-box domain-containing protein</fullName>
    </recommendedName>
</protein>
<dbReference type="GO" id="GO:0032436">
    <property type="term" value="P:positive regulation of proteasomal ubiquitin-dependent protein catabolic process"/>
    <property type="evidence" value="ECO:0007669"/>
    <property type="project" value="TreeGrafter"/>
</dbReference>
<dbReference type="Proteomes" id="UP001321473">
    <property type="component" value="Unassembled WGS sequence"/>
</dbReference>
<feature type="domain" description="F-box" evidence="2">
    <location>
        <begin position="51"/>
        <end position="87"/>
    </location>
</feature>
<organism evidence="3 4">
    <name type="scientific">Amblyomma americanum</name>
    <name type="common">Lone star tick</name>
    <dbReference type="NCBI Taxonomy" id="6943"/>
    <lineage>
        <taxon>Eukaryota</taxon>
        <taxon>Metazoa</taxon>
        <taxon>Ecdysozoa</taxon>
        <taxon>Arthropoda</taxon>
        <taxon>Chelicerata</taxon>
        <taxon>Arachnida</taxon>
        <taxon>Acari</taxon>
        <taxon>Parasitiformes</taxon>
        <taxon>Ixodida</taxon>
        <taxon>Ixodoidea</taxon>
        <taxon>Ixodidae</taxon>
        <taxon>Amblyomminae</taxon>
        <taxon>Amblyomma</taxon>
    </lineage>
</organism>
<sequence length="451" mass="49624">MSAKRAARANARTRQAASVAAAARARKSSAMDSEEKEPHYSVFGHVLSHSPELSELILSYMSCRQLCVCAQVCTLWNSTAKRLKSKRSNFLHCFETLNRKRKACTHGEPSRDAWGDNSKSFLQCLRDAWSEPRHALVFGTHHMYRYLDAPEKAAKCCSYRAENWNNAAERLASHLPPSCYLLLGAAGGVVGMSGSGYPVELERGEGISGLLLPAQLPEGVRVRPFMVYRHHLRFENYPSDWFASDNFKSLVGLPVGDETLDVKCVLWFAVNDLVFDDDEHFMYEVVDDFVASCGARRFALGGAVLDNMTVKDGQKGIDESAIIGGFCFSGDGVRSVSIILQPTVRGTRAVERELTRLKKTSGFDTWDKCSTVGFMFACVARGSKLHGKSNIEADAFARVFPGIPLMGIFGKGEIGVNCVPSNEPVAAKTLDFTCLHGYTTVFVLLCLGKCK</sequence>
<evidence type="ECO:0000313" key="4">
    <source>
        <dbReference type="Proteomes" id="UP001321473"/>
    </source>
</evidence>
<keyword evidence="4" id="KW-1185">Reference proteome</keyword>
<dbReference type="Pfam" id="PF00646">
    <property type="entry name" value="F-box"/>
    <property type="match status" value="1"/>
</dbReference>
<dbReference type="PANTHER" id="PTHR14939">
    <property type="entry name" value="F-BOX ONLY PROTEIN 22"/>
    <property type="match status" value="1"/>
</dbReference>
<reference evidence="3 4" key="1">
    <citation type="journal article" date="2023" name="Arcadia Sci">
        <title>De novo assembly of a long-read Amblyomma americanum tick genome.</title>
        <authorList>
            <person name="Chou S."/>
            <person name="Poskanzer K.E."/>
            <person name="Rollins M."/>
            <person name="Thuy-Boun P.S."/>
        </authorList>
    </citation>
    <scope>NUCLEOTIDE SEQUENCE [LARGE SCALE GENOMIC DNA]</scope>
    <source>
        <strain evidence="3">F_SG_1</strain>
        <tissue evidence="3">Salivary glands</tissue>
    </source>
</reference>
<comment type="caution">
    <text evidence="3">The sequence shown here is derived from an EMBL/GenBank/DDBJ whole genome shotgun (WGS) entry which is preliminary data.</text>
</comment>
<dbReference type="GO" id="GO:0000209">
    <property type="term" value="P:protein polyubiquitination"/>
    <property type="evidence" value="ECO:0007669"/>
    <property type="project" value="TreeGrafter"/>
</dbReference>
<evidence type="ECO:0000259" key="2">
    <source>
        <dbReference type="Pfam" id="PF00646"/>
    </source>
</evidence>
<dbReference type="InterPro" id="IPR036047">
    <property type="entry name" value="F-box-like_dom_sf"/>
</dbReference>
<evidence type="ECO:0000256" key="1">
    <source>
        <dbReference type="SAM" id="MobiDB-lite"/>
    </source>
</evidence>
<accession>A0AAQ4DSC0</accession>
<dbReference type="SUPFAM" id="SSF81383">
    <property type="entry name" value="F-box domain"/>
    <property type="match status" value="1"/>
</dbReference>
<dbReference type="EMBL" id="JARKHS020027461">
    <property type="protein sequence ID" value="KAK8765360.1"/>
    <property type="molecule type" value="Genomic_DNA"/>
</dbReference>
<feature type="region of interest" description="Disordered" evidence="1">
    <location>
        <begin position="1"/>
        <end position="34"/>
    </location>
</feature>
<dbReference type="PANTHER" id="PTHR14939:SF5">
    <property type="entry name" value="F-BOX ONLY PROTEIN 22"/>
    <property type="match status" value="1"/>
</dbReference>
<evidence type="ECO:0000313" key="3">
    <source>
        <dbReference type="EMBL" id="KAK8765360.1"/>
    </source>
</evidence>
<feature type="compositionally biased region" description="Low complexity" evidence="1">
    <location>
        <begin position="1"/>
        <end position="31"/>
    </location>
</feature>
<name>A0AAQ4DSC0_AMBAM</name>
<proteinExistence type="predicted"/>
<gene>
    <name evidence="3" type="ORF">V5799_032031</name>
</gene>